<keyword evidence="3" id="KW-0472">Membrane</keyword>
<organism evidence="6 7">
    <name type="scientific">Klugiella xanthotipulae</name>
    <dbReference type="NCBI Taxonomy" id="244735"/>
    <lineage>
        <taxon>Bacteria</taxon>
        <taxon>Bacillati</taxon>
        <taxon>Actinomycetota</taxon>
        <taxon>Actinomycetes</taxon>
        <taxon>Micrococcales</taxon>
        <taxon>Microbacteriaceae</taxon>
        <taxon>Klugiella</taxon>
    </lineage>
</organism>
<feature type="domain" description="SpaA-like prealbumin fold" evidence="5">
    <location>
        <begin position="1036"/>
        <end position="1069"/>
    </location>
</feature>
<feature type="transmembrane region" description="Helical" evidence="3">
    <location>
        <begin position="1116"/>
        <end position="1133"/>
    </location>
</feature>
<dbReference type="InterPro" id="IPR041033">
    <property type="entry name" value="SpaA_PFL_dom_1"/>
</dbReference>
<dbReference type="AlphaFoldDB" id="A0A543I4J4"/>
<feature type="region of interest" description="Disordered" evidence="2">
    <location>
        <begin position="42"/>
        <end position="62"/>
    </location>
</feature>
<dbReference type="SUPFAM" id="SSF50985">
    <property type="entry name" value="RCC1/BLIP-II"/>
    <property type="match status" value="2"/>
</dbReference>
<dbReference type="Gene3D" id="2.60.40.10">
    <property type="entry name" value="Immunoglobulins"/>
    <property type="match status" value="1"/>
</dbReference>
<dbReference type="InterPro" id="IPR013783">
    <property type="entry name" value="Ig-like_fold"/>
</dbReference>
<evidence type="ECO:0000259" key="5">
    <source>
        <dbReference type="Pfam" id="PF17802"/>
    </source>
</evidence>
<dbReference type="PANTHER" id="PTHR22870">
    <property type="entry name" value="REGULATOR OF CHROMOSOME CONDENSATION"/>
    <property type="match status" value="1"/>
</dbReference>
<sequence length="1146" mass="118405">MLRTQRNTRRKRAARKMLSVVGITLVISLVTSGTVASAATTTTPQTPLMAEPEGDTAGKDSVSESVVADTAGTGLEISPAAASDWPYNNLCTAPNTYGFGKNNSYGISDPRSGTVLGYNGVPTDVGAANGHFVYLPTPVTSVEYRTGYLETLSLAKYVDGDASNFGLSIDSAGKVWAWGGNRYGQLGIGISGNPTNTDYMAKYYPERVTTLPSTATFVQVSAGSRHALALSSDGDIYAWGGTNNSGQLGQGNITVVPNGQNTALKVQAPAGVKFINISAGHDFSLAVSTTGVVYGWGYNNYGSLAGVGGGTLTALSGLSNITQVSAGYQHAGAVSSTGVLYMWGMRSSGRLGDGSNTSSGAGVTQIMTGVKQVSAAWASSYAVTTGGVLYSWGNNSYGQLGILDAEGLPRTTPQNTGVTGVKQVSGGTQTATIVTTAGGVYTAGTNAVNLQLGAGNANTIYRTFTGPVLSGATEVATGYGAAGAKAGNTSMWGNGTQVGRGLASFLTPGVLTGVSGTPATTWVTVPSTVPVSGQIAFGNPATQTQGAAGYQLALNTRVVSNAGVNVLRGDVPAHVAGPTPVYVKWDNGGTWTRTGCYTYTVGLKVASAPSPARTTQAVDVTTSVYDPKEQPYLGQSVADFGISAVSGGSPALILGSGATVTGVPFASGTPASAVTRVKLTAPTPSANDGAHAWKYPVSATARVETSTGNVTVSRNVPAGDVRFYTIPNTYTCDVDPQWLNVDKVGGTVTGWADDRAEEILKIPAAAARGIVYFGDPALGSGVGKSQAVSVTAADIRTENGQPYYAVKVPRHVVGGVEVYVSWEGSAPTQIGCYTYRLGLNISPDPNPQTAGGEIVVTAYVNPGEELLTGDSLVDISIPAVGTQVAVVAGQKLTGLSLVGGKVTTKVRLVEPRPTPTEANGDWKYPDSAIAWVPSNNTKTSLASDPGGVIVSGQAVMPTPWVWWTPRLPSSVYLWKTGESTTSREVGMSGSSWAVYGTSPVTPGTPNRDAPVVAFPAEITNPNTSAPDRQMGWFRAELMPGTYWLAETRAPSGFQLMAEMVEFTVAIDGSLTLERGHSPYIRVTDDWDASQRAHTIVVRDPGSTELPESGGSGGQRWMTLLGTLLLAGAAGWAIRRVQVQARRITVE</sequence>
<keyword evidence="1" id="KW-0677">Repeat</keyword>
<dbReference type="GO" id="GO:0005975">
    <property type="term" value="P:carbohydrate metabolic process"/>
    <property type="evidence" value="ECO:0007669"/>
    <property type="project" value="UniProtKB-ARBA"/>
</dbReference>
<dbReference type="Pfam" id="PF13540">
    <property type="entry name" value="RCC1_2"/>
    <property type="match status" value="1"/>
</dbReference>
<name>A0A543I4J4_9MICO</name>
<feature type="chain" id="PRO_5021870030" evidence="4">
    <location>
        <begin position="39"/>
        <end position="1146"/>
    </location>
</feature>
<dbReference type="PROSITE" id="PS50012">
    <property type="entry name" value="RCC1_3"/>
    <property type="match status" value="4"/>
</dbReference>
<dbReference type="PRINTS" id="PR00633">
    <property type="entry name" value="RCCNDNSATION"/>
</dbReference>
<evidence type="ECO:0000256" key="4">
    <source>
        <dbReference type="SAM" id="SignalP"/>
    </source>
</evidence>
<dbReference type="InterPro" id="IPR000408">
    <property type="entry name" value="Reg_chr_condens"/>
</dbReference>
<keyword evidence="7" id="KW-1185">Reference proteome</keyword>
<dbReference type="OrthoDB" id="904022at2"/>
<comment type="caution">
    <text evidence="6">The sequence shown here is derived from an EMBL/GenBank/DDBJ whole genome shotgun (WGS) entry which is preliminary data.</text>
</comment>
<keyword evidence="4" id="KW-0732">Signal</keyword>
<evidence type="ECO:0000256" key="2">
    <source>
        <dbReference type="SAM" id="MobiDB-lite"/>
    </source>
</evidence>
<keyword evidence="3" id="KW-0812">Transmembrane</keyword>
<feature type="signal peptide" evidence="4">
    <location>
        <begin position="1"/>
        <end position="38"/>
    </location>
</feature>
<dbReference type="PROSITE" id="PS00626">
    <property type="entry name" value="RCC1_2"/>
    <property type="match status" value="1"/>
</dbReference>
<dbReference type="Proteomes" id="UP000318331">
    <property type="component" value="Unassembled WGS sequence"/>
</dbReference>
<dbReference type="RefSeq" id="WP_141915137.1">
    <property type="nucleotide sequence ID" value="NZ_BAAAYS010000013.1"/>
</dbReference>
<protein>
    <submittedName>
        <fullName evidence="6">Alpha-tubulin suppressor-like RCC1 family protein</fullName>
    </submittedName>
</protein>
<evidence type="ECO:0000256" key="3">
    <source>
        <dbReference type="SAM" id="Phobius"/>
    </source>
</evidence>
<reference evidence="6 7" key="1">
    <citation type="submission" date="2019-06" db="EMBL/GenBank/DDBJ databases">
        <title>Sequencing the genomes of 1000 actinobacteria strains.</title>
        <authorList>
            <person name="Klenk H.-P."/>
        </authorList>
    </citation>
    <scope>NUCLEOTIDE SEQUENCE [LARGE SCALE GENOMIC DNA]</scope>
    <source>
        <strain evidence="6 7">DSM 18031</strain>
    </source>
</reference>
<proteinExistence type="predicted"/>
<evidence type="ECO:0000313" key="6">
    <source>
        <dbReference type="EMBL" id="TQM65400.1"/>
    </source>
</evidence>
<dbReference type="Pfam" id="PF17802">
    <property type="entry name" value="SpaA"/>
    <property type="match status" value="1"/>
</dbReference>
<accession>A0A543I4J4</accession>
<evidence type="ECO:0000256" key="1">
    <source>
        <dbReference type="ARBA" id="ARBA00022737"/>
    </source>
</evidence>
<dbReference type="Pfam" id="PF00415">
    <property type="entry name" value="RCC1"/>
    <property type="match status" value="2"/>
</dbReference>
<evidence type="ECO:0000313" key="7">
    <source>
        <dbReference type="Proteomes" id="UP000318331"/>
    </source>
</evidence>
<dbReference type="EMBL" id="VFPN01000001">
    <property type="protein sequence ID" value="TQM65400.1"/>
    <property type="molecule type" value="Genomic_DNA"/>
</dbReference>
<dbReference type="PANTHER" id="PTHR22870:SF408">
    <property type="entry name" value="OS09G0560450 PROTEIN"/>
    <property type="match status" value="1"/>
</dbReference>
<gene>
    <name evidence="6" type="ORF">FB466_0202</name>
</gene>
<dbReference type="Gene3D" id="2.130.10.30">
    <property type="entry name" value="Regulator of chromosome condensation 1/beta-lactamase-inhibitor protein II"/>
    <property type="match status" value="2"/>
</dbReference>
<keyword evidence="3" id="KW-1133">Transmembrane helix</keyword>
<dbReference type="InterPro" id="IPR051210">
    <property type="entry name" value="Ub_ligase/GEF_domain"/>
</dbReference>
<dbReference type="InterPro" id="IPR009091">
    <property type="entry name" value="RCC1/BLIP-II"/>
</dbReference>